<dbReference type="GO" id="GO:0006368">
    <property type="term" value="P:transcription elongation by RNA polymerase II"/>
    <property type="evidence" value="ECO:0007669"/>
    <property type="project" value="TreeGrafter"/>
</dbReference>
<evidence type="ECO:0000256" key="2">
    <source>
        <dbReference type="ARBA" id="ARBA00022803"/>
    </source>
</evidence>
<dbReference type="STRING" id="7232.A0A484BKT0"/>
<feature type="compositionally biased region" description="Basic and acidic residues" evidence="4">
    <location>
        <begin position="1038"/>
        <end position="1056"/>
    </location>
</feature>
<dbReference type="SUPFAM" id="SSF48452">
    <property type="entry name" value="TPR-like"/>
    <property type="match status" value="3"/>
</dbReference>
<feature type="compositionally biased region" description="Basic residues" evidence="4">
    <location>
        <begin position="982"/>
        <end position="991"/>
    </location>
</feature>
<evidence type="ECO:0000256" key="4">
    <source>
        <dbReference type="SAM" id="MobiDB-lite"/>
    </source>
</evidence>
<dbReference type="GO" id="GO:0006355">
    <property type="term" value="P:regulation of DNA-templated transcription"/>
    <property type="evidence" value="ECO:0007669"/>
    <property type="project" value="InterPro"/>
</dbReference>
<keyword evidence="1" id="KW-0677">Repeat</keyword>
<dbReference type="InterPro" id="IPR011990">
    <property type="entry name" value="TPR-like_helical_dom_sf"/>
</dbReference>
<dbReference type="Pfam" id="PF13424">
    <property type="entry name" value="TPR_12"/>
    <property type="match status" value="1"/>
</dbReference>
<dbReference type="Proteomes" id="UP000295192">
    <property type="component" value="Unassembled WGS sequence"/>
</dbReference>
<proteinExistence type="predicted"/>
<reference evidence="5 6" key="1">
    <citation type="journal article" date="2019" name="J. Hered.">
        <title>An Improved Genome Assembly for Drosophila navojoa, the Basal Species in the mojavensis Cluster.</title>
        <authorList>
            <person name="Vanderlinde T."/>
            <person name="Dupim E.G."/>
            <person name="Nazario-Yepiz N.O."/>
            <person name="Carvalho A.B."/>
        </authorList>
    </citation>
    <scope>NUCLEOTIDE SEQUENCE [LARGE SCALE GENOMIC DNA]</scope>
    <source>
        <strain evidence="5">Navoj_Jal97</strain>
        <tissue evidence="5">Whole organism</tissue>
    </source>
</reference>
<feature type="compositionally biased region" description="Basic and acidic residues" evidence="4">
    <location>
        <begin position="939"/>
        <end position="954"/>
    </location>
</feature>
<feature type="compositionally biased region" description="Basic residues" evidence="4">
    <location>
        <begin position="819"/>
        <end position="831"/>
    </location>
</feature>
<dbReference type="SMART" id="SM00028">
    <property type="entry name" value="TPR"/>
    <property type="match status" value="9"/>
</dbReference>
<dbReference type="EMBL" id="LSRL02000024">
    <property type="protein sequence ID" value="TDG49348.1"/>
    <property type="molecule type" value="Genomic_DNA"/>
</dbReference>
<dbReference type="GO" id="GO:0016593">
    <property type="term" value="C:Cdc73/Paf1 complex"/>
    <property type="evidence" value="ECO:0007669"/>
    <property type="project" value="TreeGrafter"/>
</dbReference>
<feature type="repeat" description="TPR" evidence="3">
    <location>
        <begin position="400"/>
        <end position="433"/>
    </location>
</feature>
<evidence type="ECO:0000313" key="5">
    <source>
        <dbReference type="EMBL" id="TDG49348.1"/>
    </source>
</evidence>
<feature type="repeat" description="TPR" evidence="3">
    <location>
        <begin position="294"/>
        <end position="327"/>
    </location>
</feature>
<dbReference type="OMA" id="HRANVKM"/>
<name>A0A484BKT0_DRONA</name>
<feature type="region of interest" description="Disordered" evidence="4">
    <location>
        <begin position="812"/>
        <end position="1141"/>
    </location>
</feature>
<feature type="compositionally biased region" description="Polar residues" evidence="4">
    <location>
        <begin position="1008"/>
        <end position="1021"/>
    </location>
</feature>
<dbReference type="PANTHER" id="PTHR14027:SF2">
    <property type="entry name" value="RNA POLYMERASE-ASSOCIATED PROTEIN CTR9 HOMOLOG"/>
    <property type="match status" value="1"/>
</dbReference>
<feature type="compositionally biased region" description="Basic residues" evidence="4">
    <location>
        <begin position="866"/>
        <end position="876"/>
    </location>
</feature>
<evidence type="ECO:0000256" key="3">
    <source>
        <dbReference type="PROSITE-ProRule" id="PRU00339"/>
    </source>
</evidence>
<feature type="compositionally biased region" description="Basic and acidic residues" evidence="4">
    <location>
        <begin position="992"/>
        <end position="1005"/>
    </location>
</feature>
<dbReference type="AlphaFoldDB" id="A0A484BKT0"/>
<dbReference type="PROSITE" id="PS50005">
    <property type="entry name" value="TPR"/>
    <property type="match status" value="2"/>
</dbReference>
<feature type="compositionally biased region" description="Polar residues" evidence="4">
    <location>
        <begin position="955"/>
        <end position="968"/>
    </location>
</feature>
<keyword evidence="6" id="KW-1185">Reference proteome</keyword>
<dbReference type="PANTHER" id="PTHR14027">
    <property type="entry name" value="RNA POLYMERASE-ASSOCIATED PROTEIN CTR9"/>
    <property type="match status" value="1"/>
</dbReference>
<organism evidence="5 6">
    <name type="scientific">Drosophila navojoa</name>
    <name type="common">Fruit fly</name>
    <dbReference type="NCBI Taxonomy" id="7232"/>
    <lineage>
        <taxon>Eukaryota</taxon>
        <taxon>Metazoa</taxon>
        <taxon>Ecdysozoa</taxon>
        <taxon>Arthropoda</taxon>
        <taxon>Hexapoda</taxon>
        <taxon>Insecta</taxon>
        <taxon>Pterygota</taxon>
        <taxon>Neoptera</taxon>
        <taxon>Endopterygota</taxon>
        <taxon>Diptera</taxon>
        <taxon>Brachycera</taxon>
        <taxon>Muscomorpha</taxon>
        <taxon>Ephydroidea</taxon>
        <taxon>Drosophilidae</taxon>
        <taxon>Drosophila</taxon>
    </lineage>
</organism>
<comment type="caution">
    <text evidence="5">The sequence shown here is derived from an EMBL/GenBank/DDBJ whole genome shotgun (WGS) entry which is preliminary data.</text>
</comment>
<dbReference type="OrthoDB" id="343875at2759"/>
<gene>
    <name evidence="5" type="ORF">AWZ03_004216</name>
</gene>
<feature type="compositionally biased region" description="Basic and acidic residues" evidence="4">
    <location>
        <begin position="971"/>
        <end position="981"/>
    </location>
</feature>
<keyword evidence="2 3" id="KW-0802">TPR repeat</keyword>
<dbReference type="Gene3D" id="1.25.40.10">
    <property type="entry name" value="Tetratricopeptide repeat domain"/>
    <property type="match status" value="4"/>
</dbReference>
<dbReference type="InterPro" id="IPR019734">
    <property type="entry name" value="TPR_rpt"/>
</dbReference>
<accession>A0A484BKT0</accession>
<feature type="compositionally biased region" description="Basic and acidic residues" evidence="4">
    <location>
        <begin position="877"/>
        <end position="907"/>
    </location>
</feature>
<dbReference type="Pfam" id="PF13181">
    <property type="entry name" value="TPR_8"/>
    <property type="match status" value="1"/>
</dbReference>
<feature type="compositionally biased region" description="Basic residues" evidence="4">
    <location>
        <begin position="1057"/>
        <end position="1067"/>
    </location>
</feature>
<feature type="compositionally biased region" description="Basic and acidic residues" evidence="4">
    <location>
        <begin position="1106"/>
        <end position="1141"/>
    </location>
</feature>
<feature type="compositionally biased region" description="Basic and acidic residues" evidence="4">
    <location>
        <begin position="832"/>
        <end position="846"/>
    </location>
</feature>
<dbReference type="GO" id="GO:0000993">
    <property type="term" value="F:RNA polymerase II complex binding"/>
    <property type="evidence" value="ECO:0007669"/>
    <property type="project" value="TreeGrafter"/>
</dbReference>
<protein>
    <submittedName>
        <fullName evidence="5">Uncharacterized protein</fullName>
    </submittedName>
</protein>
<sequence>MQRNDSDNSYMGDADKALESLTSKRAKLRDWIQRAWTYYNKNQIAGFVMLLENSITRGVGGYPGYKEDLLKTHMMLTGHYFRMACNDVGQRSCNWQEKVVSQLEIMDAMNMVCNEIQYLLCRGFALMLVEDCLPEADKHFVCVLRQSPYNVPALLGRGCLAYNRQEYITALGYFKTVLSHHPDGPADVRLGIAHCFLKMGALDRAGRAFELAAESNSLCINALIGAAQLKLNERKRESNIAAMELLRSALKLNDRHPVVLTWLSFHLYYTRNYENLRTAAGNAFVITDDPDLKAQNCYNIARSFHATKDYDRAFDFYGKAVKCQPNFPPAHLGVAQIYVRRGQLDLAELSLRTLLKMMPENKEALCMLGLIYTQSNESNKLNRAVLLFQRALDHGGREDCNTWLALGNVYERKQQWQQAIDAYEKAISVYQSAQSKDKDIPLPWLNNLAALQQHAGLPEAALATLDKAIRELPKNPNSEHSESNLLTLRFNRARVLEDLGRMNEAASSYMCLTVEYPNYFDSYLRLGVMAIKGNQAVVAKEHFKTITLLEVDHILARHNALSEAMCSYNVIMRRPNHAWDSNTLVAVANVCLLKAKEATKNGESDMVRKHQERALQLFAKGLQENKRNLWAANGIGVVLCHFGYLSDAETIFKMIVKSTPRCTNAILNAAHVAMGLEHYSDAVEIYGKYLKDFLPANNVTELQFLAHALYQCQQFDEAKLMLSRAMRTAPHDPNIIYNMGLVIKQAIKSSFESIQTDLTKLQEAAQEVNIALRFFQYLSQGMEPMKSARKQSKKCSKLQRKVLEELENLREQEELSKKQERRKAKKNKKRKPEKESPNEESRKINEETQTQVDEPVESPTVDNKNSKKKRSKKRRNSTRDVDEQQDLELEKSKSKENYRTKENHQEIKQTPSDGDVEKQVGPVKLTERDRILEKGQSTKQEEGKPKDRNEDKTSGETLQTHSNKSLTTDELEQKGKEESLGKKSRKAKRKEKLIDKQPEGEENKKSKTVQSPAQDEQNQLQFEMEASSLETLQKHSKHAIDKAELKKDAKEESLDKKSRKAKRKEKLTHKQADGEENENPEIKGHSQVENPLQLDAEILNVSTATLKEKSSDKDQKHTSRKRKNDDNELVAEKIRKSEGKK</sequence>
<dbReference type="InterPro" id="IPR031101">
    <property type="entry name" value="Ctr9"/>
</dbReference>
<evidence type="ECO:0000313" key="6">
    <source>
        <dbReference type="Proteomes" id="UP000295192"/>
    </source>
</evidence>
<evidence type="ECO:0000256" key="1">
    <source>
        <dbReference type="ARBA" id="ARBA00022737"/>
    </source>
</evidence>